<accession>A0A291QWD5</accession>
<evidence type="ECO:0000313" key="3">
    <source>
        <dbReference type="Proteomes" id="UP000220133"/>
    </source>
</evidence>
<feature type="signal peptide" evidence="1">
    <location>
        <begin position="1"/>
        <end position="21"/>
    </location>
</feature>
<proteinExistence type="predicted"/>
<organism evidence="2 3">
    <name type="scientific">Chitinophaga caeni</name>
    <dbReference type="NCBI Taxonomy" id="2029983"/>
    <lineage>
        <taxon>Bacteria</taxon>
        <taxon>Pseudomonadati</taxon>
        <taxon>Bacteroidota</taxon>
        <taxon>Chitinophagia</taxon>
        <taxon>Chitinophagales</taxon>
        <taxon>Chitinophagaceae</taxon>
        <taxon>Chitinophaga</taxon>
    </lineage>
</organism>
<dbReference type="Proteomes" id="UP000220133">
    <property type="component" value="Chromosome"/>
</dbReference>
<sequence length="222" mass="24334">MIMKKLILLCLSLFVAGFVSAQESGKIQYELTLNIHATLKPDQLQYKDLIPETSTVRSVLFFNGGNAKIMLLPENTESEEGGVKMKIQMDNSIKFIETASQSIFKLDESGSQKKLIVTKFDENGEKQSTSKIGTKTKTIAGYTCKEVKVKSDDGPITLWVTDKLPFKGGIIGMYSPYGAILGMESKKMSILATSIQFEPVDPGTVKIPEGVPIEESNGKLSL</sequence>
<evidence type="ECO:0000313" key="2">
    <source>
        <dbReference type="EMBL" id="ATL48247.1"/>
    </source>
</evidence>
<keyword evidence="1" id="KW-0732">Signal</keyword>
<dbReference type="AlphaFoldDB" id="A0A291QWD5"/>
<dbReference type="KEGG" id="cbae:COR50_14345"/>
<name>A0A291QWD5_9BACT</name>
<feature type="chain" id="PRO_5012696910" evidence="1">
    <location>
        <begin position="22"/>
        <end position="222"/>
    </location>
</feature>
<gene>
    <name evidence="2" type="ORF">COR50_14345</name>
</gene>
<protein>
    <submittedName>
        <fullName evidence="2">Uncharacterized protein</fullName>
    </submittedName>
</protein>
<evidence type="ECO:0000256" key="1">
    <source>
        <dbReference type="SAM" id="SignalP"/>
    </source>
</evidence>
<dbReference type="EMBL" id="CP023777">
    <property type="protein sequence ID" value="ATL48247.1"/>
    <property type="molecule type" value="Genomic_DNA"/>
</dbReference>
<keyword evidence="3" id="KW-1185">Reference proteome</keyword>
<dbReference type="Pfam" id="PF22252">
    <property type="entry name" value="PNGase_F-II_N"/>
    <property type="match status" value="1"/>
</dbReference>
<reference evidence="2 3" key="1">
    <citation type="submission" date="2017-10" db="EMBL/GenBank/DDBJ databases">
        <title>Paenichitinophaga pekingensis gen. nov., sp. nov., isolated from activated sludge.</title>
        <authorList>
            <person name="Jin D."/>
            <person name="Kong X."/>
            <person name="Deng Y."/>
            <person name="Bai Z."/>
        </authorList>
    </citation>
    <scope>NUCLEOTIDE SEQUENCE [LARGE SCALE GENOMIC DNA]</scope>
    <source>
        <strain evidence="2 3">13</strain>
    </source>
</reference>